<dbReference type="AlphaFoldDB" id="A0A8H6Y5M9"/>
<evidence type="ECO:0000256" key="1">
    <source>
        <dbReference type="SAM" id="MobiDB-lite"/>
    </source>
</evidence>
<feature type="region of interest" description="Disordered" evidence="1">
    <location>
        <begin position="53"/>
        <end position="81"/>
    </location>
</feature>
<proteinExistence type="predicted"/>
<feature type="compositionally biased region" description="Basic and acidic residues" evidence="1">
    <location>
        <begin position="191"/>
        <end position="200"/>
    </location>
</feature>
<evidence type="ECO:0000313" key="3">
    <source>
        <dbReference type="Proteomes" id="UP000620124"/>
    </source>
</evidence>
<organism evidence="2 3">
    <name type="scientific">Mycena venus</name>
    <dbReference type="NCBI Taxonomy" id="2733690"/>
    <lineage>
        <taxon>Eukaryota</taxon>
        <taxon>Fungi</taxon>
        <taxon>Dikarya</taxon>
        <taxon>Basidiomycota</taxon>
        <taxon>Agaricomycotina</taxon>
        <taxon>Agaricomycetes</taxon>
        <taxon>Agaricomycetidae</taxon>
        <taxon>Agaricales</taxon>
        <taxon>Marasmiineae</taxon>
        <taxon>Mycenaceae</taxon>
        <taxon>Mycena</taxon>
    </lineage>
</organism>
<comment type="caution">
    <text evidence="2">The sequence shown here is derived from an EMBL/GenBank/DDBJ whole genome shotgun (WGS) entry which is preliminary data.</text>
</comment>
<feature type="region of interest" description="Disordered" evidence="1">
    <location>
        <begin position="177"/>
        <end position="200"/>
    </location>
</feature>
<reference evidence="2" key="1">
    <citation type="submission" date="2020-05" db="EMBL/GenBank/DDBJ databases">
        <title>Mycena genomes resolve the evolution of fungal bioluminescence.</title>
        <authorList>
            <person name="Tsai I.J."/>
        </authorList>
    </citation>
    <scope>NUCLEOTIDE SEQUENCE</scope>
    <source>
        <strain evidence="2">CCC161011</strain>
    </source>
</reference>
<keyword evidence="3" id="KW-1185">Reference proteome</keyword>
<dbReference type="Proteomes" id="UP000620124">
    <property type="component" value="Unassembled WGS sequence"/>
</dbReference>
<feature type="region of interest" description="Disordered" evidence="1">
    <location>
        <begin position="124"/>
        <end position="150"/>
    </location>
</feature>
<gene>
    <name evidence="2" type="ORF">MVEN_01174500</name>
</gene>
<sequence length="246" mass="26174">MVLRLYASDCEPSAQGKDDSCTTHIRIGSDLDVPQFSAVDYTAVATTPISPPVSPLSPVKPTRPRLQRTSPVTLSPPSAAPRPAFASKNITFEQTASIVTSSLIQLQPPAGCLARASVDLVASSSSGSRRSSVSSTNSTNSSVSSESSTIRKPRLRTIPRFCVSIVRSTYLAVKEFYNPPRTQPPNPVARTDADDRAPPHDARAAASFSLAFAPTRLCIRSAWREAHALRVSCVPATAKLSGWAVA</sequence>
<protein>
    <submittedName>
        <fullName evidence="2">Uncharacterized protein</fullName>
    </submittedName>
</protein>
<feature type="compositionally biased region" description="Low complexity" evidence="1">
    <location>
        <begin position="124"/>
        <end position="148"/>
    </location>
</feature>
<name>A0A8H6Y5M9_9AGAR</name>
<dbReference type="EMBL" id="JACAZI010000009">
    <property type="protein sequence ID" value="KAF7352115.1"/>
    <property type="molecule type" value="Genomic_DNA"/>
</dbReference>
<evidence type="ECO:0000313" key="2">
    <source>
        <dbReference type="EMBL" id="KAF7352115.1"/>
    </source>
</evidence>
<accession>A0A8H6Y5M9</accession>